<sequence>MNQVSDYVRNPEKTQAPFVTGINCQPDTAPEEMDYVKKQFGKEDGILAHHVFQSFLPGEITPGLAHQLGIELATRLWADRFQVVIATHLDKAHIHNHLLLNSVSFVDGKKYNGCKKTYAEIRSVSDALCREYGLSVINHPKYRGKSRAEWEAEHSGRSTWRSLIRDDIDLAIQKSRTMSDFYRELRHMHYDLKMGKHFALRPAGKERYIRLRSLNHEAYTLEGIRKRIAEQYATHYGQISKPRRYSKKCYASAGKPKRKLPKYKALYYVYLFQLGKIKQKRPTYLDYRIKEEIRYLEQISEQAKLIAKYNIQDESGLQAILDTLEKNCKSLQGVSDPEQMKQRNTIQKEIRTCRRIQTMSKRLAAKNKLVRESIKQRPKEEIKKSKSFANFKGGKEHER</sequence>
<dbReference type="Proteomes" id="UP000602647">
    <property type="component" value="Unassembled WGS sequence"/>
</dbReference>
<organism evidence="3 4">
    <name type="scientific">Zhenpiania hominis</name>
    <dbReference type="NCBI Taxonomy" id="2763644"/>
    <lineage>
        <taxon>Bacteria</taxon>
        <taxon>Bacillati</taxon>
        <taxon>Bacillota</taxon>
        <taxon>Clostridia</taxon>
        <taxon>Peptostreptococcales</taxon>
        <taxon>Anaerovoracaceae</taxon>
        <taxon>Zhenpiania</taxon>
    </lineage>
</organism>
<feature type="region of interest" description="Disordered" evidence="1">
    <location>
        <begin position="374"/>
        <end position="399"/>
    </location>
</feature>
<evidence type="ECO:0000313" key="4">
    <source>
        <dbReference type="Proteomes" id="UP000602647"/>
    </source>
</evidence>
<dbReference type="EMBL" id="JACRYT010000005">
    <property type="protein sequence ID" value="MBC6679551.1"/>
    <property type="molecule type" value="Genomic_DNA"/>
</dbReference>
<gene>
    <name evidence="3" type="ORF">H9L42_06900</name>
</gene>
<dbReference type="AlphaFoldDB" id="A0A923NKC7"/>
<reference evidence="3" key="1">
    <citation type="submission" date="2020-08" db="EMBL/GenBank/DDBJ databases">
        <title>Genome public.</title>
        <authorList>
            <person name="Liu C."/>
            <person name="Sun Q."/>
        </authorList>
    </citation>
    <scope>NUCLEOTIDE SEQUENCE</scope>
    <source>
        <strain evidence="3">BX12</strain>
    </source>
</reference>
<keyword evidence="4" id="KW-1185">Reference proteome</keyword>
<evidence type="ECO:0000256" key="1">
    <source>
        <dbReference type="SAM" id="MobiDB-lite"/>
    </source>
</evidence>
<evidence type="ECO:0000313" key="3">
    <source>
        <dbReference type="EMBL" id="MBC6679551.1"/>
    </source>
</evidence>
<accession>A0A923NKC7</accession>
<name>A0A923NKC7_9FIRM</name>
<dbReference type="RefSeq" id="WP_187302658.1">
    <property type="nucleotide sequence ID" value="NZ_JACRYT010000005.1"/>
</dbReference>
<comment type="caution">
    <text evidence="3">The sequence shown here is derived from an EMBL/GenBank/DDBJ whole genome shotgun (WGS) entry which is preliminary data.</text>
</comment>
<feature type="compositionally biased region" description="Basic and acidic residues" evidence="1">
    <location>
        <begin position="374"/>
        <end position="384"/>
    </location>
</feature>
<dbReference type="Pfam" id="PF03432">
    <property type="entry name" value="Relaxase"/>
    <property type="match status" value="1"/>
</dbReference>
<protein>
    <submittedName>
        <fullName evidence="3">Relaxase/mobilization nuclease domain-containing protein</fullName>
    </submittedName>
</protein>
<evidence type="ECO:0000259" key="2">
    <source>
        <dbReference type="Pfam" id="PF03432"/>
    </source>
</evidence>
<proteinExistence type="predicted"/>
<dbReference type="InterPro" id="IPR005094">
    <property type="entry name" value="Endonuclease_MobA/VirD2"/>
</dbReference>
<feature type="domain" description="MobA/VirD2-like nuclease" evidence="2">
    <location>
        <begin position="7"/>
        <end position="134"/>
    </location>
</feature>